<dbReference type="EMBL" id="BARV01038647">
    <property type="protein sequence ID" value="GAI49588.1"/>
    <property type="molecule type" value="Genomic_DNA"/>
</dbReference>
<reference evidence="1" key="1">
    <citation type="journal article" date="2014" name="Front. Microbiol.">
        <title>High frequency of phylogenetically diverse reductive dehalogenase-homologous genes in deep subseafloor sedimentary metagenomes.</title>
        <authorList>
            <person name="Kawai M."/>
            <person name="Futagami T."/>
            <person name="Toyoda A."/>
            <person name="Takaki Y."/>
            <person name="Nishi S."/>
            <person name="Hori S."/>
            <person name="Arai W."/>
            <person name="Tsubouchi T."/>
            <person name="Morono Y."/>
            <person name="Uchiyama I."/>
            <person name="Ito T."/>
            <person name="Fujiyama A."/>
            <person name="Inagaki F."/>
            <person name="Takami H."/>
        </authorList>
    </citation>
    <scope>NUCLEOTIDE SEQUENCE</scope>
    <source>
        <strain evidence="1">Expedition CK06-06</strain>
    </source>
</reference>
<accession>X1P132</accession>
<sequence>VFLKLTGRAIREQEADQMQNLKKRMRMRGH</sequence>
<protein>
    <submittedName>
        <fullName evidence="1">Uncharacterized protein</fullName>
    </submittedName>
</protein>
<proteinExistence type="predicted"/>
<organism evidence="1">
    <name type="scientific">marine sediment metagenome</name>
    <dbReference type="NCBI Taxonomy" id="412755"/>
    <lineage>
        <taxon>unclassified sequences</taxon>
        <taxon>metagenomes</taxon>
        <taxon>ecological metagenomes</taxon>
    </lineage>
</organism>
<gene>
    <name evidence="1" type="ORF">S06H3_59474</name>
</gene>
<dbReference type="AlphaFoldDB" id="X1P132"/>
<comment type="caution">
    <text evidence="1">The sequence shown here is derived from an EMBL/GenBank/DDBJ whole genome shotgun (WGS) entry which is preliminary data.</text>
</comment>
<name>X1P132_9ZZZZ</name>
<feature type="non-terminal residue" evidence="1">
    <location>
        <position position="1"/>
    </location>
</feature>
<evidence type="ECO:0000313" key="1">
    <source>
        <dbReference type="EMBL" id="GAI49588.1"/>
    </source>
</evidence>